<dbReference type="Proteomes" id="UP000572984">
    <property type="component" value="Unassembled WGS sequence"/>
</dbReference>
<keyword evidence="3" id="KW-1185">Reference proteome</keyword>
<evidence type="ECO:0000313" key="2">
    <source>
        <dbReference type="EMBL" id="MBA1155668.1"/>
    </source>
</evidence>
<dbReference type="InterPro" id="IPR014710">
    <property type="entry name" value="RmlC-like_jellyroll"/>
</dbReference>
<organism evidence="2 3">
    <name type="scientific">Microvirga mediterraneensis</name>
    <dbReference type="NCBI Taxonomy" id="2754695"/>
    <lineage>
        <taxon>Bacteria</taxon>
        <taxon>Pseudomonadati</taxon>
        <taxon>Pseudomonadota</taxon>
        <taxon>Alphaproteobacteria</taxon>
        <taxon>Hyphomicrobiales</taxon>
        <taxon>Methylobacteriaceae</taxon>
        <taxon>Microvirga</taxon>
    </lineage>
</organism>
<comment type="caution">
    <text evidence="2">The sequence shown here is derived from an EMBL/GenBank/DDBJ whole genome shotgun (WGS) entry which is preliminary data.</text>
</comment>
<reference evidence="2 3" key="1">
    <citation type="submission" date="2020-07" db="EMBL/GenBank/DDBJ databases">
        <title>Draft genome and description of Microvirga mediterraneensis Marseille-Q2068 sp. nov.</title>
        <authorList>
            <person name="Boxberger M."/>
        </authorList>
    </citation>
    <scope>NUCLEOTIDE SEQUENCE [LARGE SCALE GENOMIC DNA]</scope>
    <source>
        <strain evidence="2 3">Marseille-Q2068</strain>
    </source>
</reference>
<dbReference type="PANTHER" id="PTHR36440">
    <property type="entry name" value="PUTATIVE (AFU_ORTHOLOGUE AFUA_8G07350)-RELATED"/>
    <property type="match status" value="1"/>
</dbReference>
<dbReference type="PANTHER" id="PTHR36440:SF1">
    <property type="entry name" value="PUTATIVE (AFU_ORTHOLOGUE AFUA_8G07350)-RELATED"/>
    <property type="match status" value="1"/>
</dbReference>
<dbReference type="Gene3D" id="2.60.120.10">
    <property type="entry name" value="Jelly Rolls"/>
    <property type="match status" value="1"/>
</dbReference>
<dbReference type="RefSeq" id="WP_181051288.1">
    <property type="nucleotide sequence ID" value="NZ_JACDXJ010000001.1"/>
</dbReference>
<gene>
    <name evidence="2" type="ORF">H0S73_05900</name>
</gene>
<dbReference type="InterPro" id="IPR053146">
    <property type="entry name" value="QDO-like"/>
</dbReference>
<name>A0A838BJJ3_9HYPH</name>
<sequence length="152" mass="16101">MTDPQTDTYFLAGILLRFLVRDPAAGYCLVEGLVAPGAGPPPNRHPGDDEAFYVLDGTFEFGIGGETRVATAGDFVRIPRGEVHTFRNVGPAPARTLILNAPGTAHVGFFSQAGQPMPPGTSDLPSPSGPPDVARLLEIGRRNGIEFLVPQH</sequence>
<feature type="domain" description="Cupin type-2" evidence="1">
    <location>
        <begin position="34"/>
        <end position="98"/>
    </location>
</feature>
<dbReference type="Pfam" id="PF07883">
    <property type="entry name" value="Cupin_2"/>
    <property type="match status" value="1"/>
</dbReference>
<protein>
    <submittedName>
        <fullName evidence="2">Cupin domain-containing protein</fullName>
    </submittedName>
</protein>
<proteinExistence type="predicted"/>
<accession>A0A838BJJ3</accession>
<dbReference type="InterPro" id="IPR011051">
    <property type="entry name" value="RmlC_Cupin_sf"/>
</dbReference>
<dbReference type="InterPro" id="IPR013096">
    <property type="entry name" value="Cupin_2"/>
</dbReference>
<dbReference type="EMBL" id="JACDXJ010000001">
    <property type="protein sequence ID" value="MBA1155668.1"/>
    <property type="molecule type" value="Genomic_DNA"/>
</dbReference>
<dbReference type="AlphaFoldDB" id="A0A838BJJ3"/>
<evidence type="ECO:0000259" key="1">
    <source>
        <dbReference type="Pfam" id="PF07883"/>
    </source>
</evidence>
<dbReference type="SUPFAM" id="SSF51182">
    <property type="entry name" value="RmlC-like cupins"/>
    <property type="match status" value="1"/>
</dbReference>
<evidence type="ECO:0000313" key="3">
    <source>
        <dbReference type="Proteomes" id="UP000572984"/>
    </source>
</evidence>